<dbReference type="AlphaFoldDB" id="A0A1G2IUW3"/>
<comment type="caution">
    <text evidence="10">The sequence shown here is derived from an EMBL/GenBank/DDBJ whole genome shotgun (WGS) entry which is preliminary data.</text>
</comment>
<keyword evidence="2 7" id="KW-0698">rRNA processing</keyword>
<dbReference type="InterPro" id="IPR029063">
    <property type="entry name" value="SAM-dependent_MTases_sf"/>
</dbReference>
<dbReference type="InterPro" id="IPR011530">
    <property type="entry name" value="rRNA_adenine_dimethylase"/>
</dbReference>
<comment type="function">
    <text evidence="7">Specifically dimethylates two adjacent adenosines (A1518 and A1519) in the loop of a conserved hairpin near the 3'-end of 16S rRNA in the 30S particle. May play a critical role in biogenesis of 30S subunits.</text>
</comment>
<dbReference type="STRING" id="1802223.A2358_02535"/>
<name>A0A1G2IUW3_9BACT</name>
<evidence type="ECO:0000256" key="1">
    <source>
        <dbReference type="ARBA" id="ARBA00022490"/>
    </source>
</evidence>
<evidence type="ECO:0000256" key="3">
    <source>
        <dbReference type="ARBA" id="ARBA00022603"/>
    </source>
</evidence>
<dbReference type="EMBL" id="MHPJ01000026">
    <property type="protein sequence ID" value="OGZ78201.1"/>
    <property type="molecule type" value="Genomic_DNA"/>
</dbReference>
<feature type="binding site" evidence="7 8">
    <location>
        <position position="100"/>
    </location>
    <ligand>
        <name>S-adenosyl-L-methionine</name>
        <dbReference type="ChEBI" id="CHEBI:59789"/>
    </ligand>
</feature>
<dbReference type="Gene3D" id="3.40.50.150">
    <property type="entry name" value="Vaccinia Virus protein VP39"/>
    <property type="match status" value="1"/>
</dbReference>
<keyword evidence="3 7" id="KW-0489">Methyltransferase</keyword>
<evidence type="ECO:0000259" key="9">
    <source>
        <dbReference type="SMART" id="SM00650"/>
    </source>
</evidence>
<dbReference type="EC" id="2.1.1.182" evidence="7"/>
<feature type="binding site" evidence="7 8">
    <location>
        <position position="27"/>
    </location>
    <ligand>
        <name>S-adenosyl-L-methionine</name>
        <dbReference type="ChEBI" id="CHEBI:59789"/>
    </ligand>
</feature>
<dbReference type="SMART" id="SM00650">
    <property type="entry name" value="rADc"/>
    <property type="match status" value="1"/>
</dbReference>
<comment type="similarity">
    <text evidence="7">Belongs to the class I-like SAM-binding methyltransferase superfamily. rRNA adenine N(6)-methyltransferase family. RsmA subfamily.</text>
</comment>
<comment type="catalytic activity">
    <reaction evidence="7">
        <text>adenosine(1518)/adenosine(1519) in 16S rRNA + 4 S-adenosyl-L-methionine = N(6)-dimethyladenosine(1518)/N(6)-dimethyladenosine(1519) in 16S rRNA + 4 S-adenosyl-L-homocysteine + 4 H(+)</text>
        <dbReference type="Rhea" id="RHEA:19609"/>
        <dbReference type="Rhea" id="RHEA-COMP:10232"/>
        <dbReference type="Rhea" id="RHEA-COMP:10233"/>
        <dbReference type="ChEBI" id="CHEBI:15378"/>
        <dbReference type="ChEBI" id="CHEBI:57856"/>
        <dbReference type="ChEBI" id="CHEBI:59789"/>
        <dbReference type="ChEBI" id="CHEBI:74411"/>
        <dbReference type="ChEBI" id="CHEBI:74493"/>
        <dbReference type="EC" id="2.1.1.182"/>
    </reaction>
</comment>
<dbReference type="PANTHER" id="PTHR11727">
    <property type="entry name" value="DIMETHYLADENOSINE TRANSFERASE"/>
    <property type="match status" value="1"/>
</dbReference>
<dbReference type="Proteomes" id="UP000178650">
    <property type="component" value="Unassembled WGS sequence"/>
</dbReference>
<dbReference type="NCBIfam" id="TIGR00755">
    <property type="entry name" value="ksgA"/>
    <property type="match status" value="1"/>
</dbReference>
<proteinExistence type="inferred from homology"/>
<dbReference type="Gene3D" id="1.10.8.100">
    <property type="entry name" value="Ribosomal RNA adenine dimethylase-like, domain 2"/>
    <property type="match status" value="1"/>
</dbReference>
<evidence type="ECO:0000256" key="2">
    <source>
        <dbReference type="ARBA" id="ARBA00022552"/>
    </source>
</evidence>
<evidence type="ECO:0000256" key="6">
    <source>
        <dbReference type="ARBA" id="ARBA00022884"/>
    </source>
</evidence>
<dbReference type="CDD" id="cd02440">
    <property type="entry name" value="AdoMet_MTases"/>
    <property type="match status" value="1"/>
</dbReference>
<protein>
    <recommendedName>
        <fullName evidence="7">Ribosomal RNA small subunit methyltransferase A</fullName>
        <ecNumber evidence="7">2.1.1.182</ecNumber>
    </recommendedName>
    <alternativeName>
        <fullName evidence="7">16S rRNA (adenine(1518)-N(6)/adenine(1519)-N(6))-dimethyltransferase</fullName>
    </alternativeName>
    <alternativeName>
        <fullName evidence="7">16S rRNA dimethyladenosine transferase</fullName>
    </alternativeName>
    <alternativeName>
        <fullName evidence="7">16S rRNA dimethylase</fullName>
    </alternativeName>
    <alternativeName>
        <fullName evidence="7">S-adenosylmethionine-6-N', N'-adenosyl(rRNA) dimethyltransferase</fullName>
    </alternativeName>
</protein>
<feature type="binding site" evidence="7 8">
    <location>
        <position position="29"/>
    </location>
    <ligand>
        <name>S-adenosyl-L-methionine</name>
        <dbReference type="ChEBI" id="CHEBI:59789"/>
    </ligand>
</feature>
<dbReference type="PROSITE" id="PS01131">
    <property type="entry name" value="RRNA_A_DIMETH"/>
    <property type="match status" value="1"/>
</dbReference>
<sequence>MDLTSPTNIKELLAKYKTSPSKRLGQNFLIDKNVLDKIITSADLRPSDTVLEIGPGIGTLTQELAKSAGQVIAIEKDRAMVEILSETLKDYKNTEIIQGDILKLSFASLRGKSEATDEAIQSYRLPRRLLAPRNDEVKNYKVVANIPYYLTSPLIRKFLELNPPDGGPPSEMVLMIQKEVAQRICAKPPEMSLLAVSVQFYADAKIVSYVSKNCFWPAPKVDSAIIKITPHIPGVIARSLQVADPARATWQSRVREQEIFFKIVKAGFSQPRKQLAGNLKSLKLSSGEIKTWLAKNNINPTQRAETLSVDDWKNIAETFLKW</sequence>
<keyword evidence="1 7" id="KW-0963">Cytoplasm</keyword>
<dbReference type="InterPro" id="IPR023165">
    <property type="entry name" value="rRNA_Ade_diMease-like_C"/>
</dbReference>
<feature type="binding site" evidence="7 8">
    <location>
        <position position="75"/>
    </location>
    <ligand>
        <name>S-adenosyl-L-methionine</name>
        <dbReference type="ChEBI" id="CHEBI:59789"/>
    </ligand>
</feature>
<evidence type="ECO:0000256" key="4">
    <source>
        <dbReference type="ARBA" id="ARBA00022679"/>
    </source>
</evidence>
<keyword evidence="6 7" id="KW-0694">RNA-binding</keyword>
<feature type="binding site" evidence="7 8">
    <location>
        <position position="54"/>
    </location>
    <ligand>
        <name>S-adenosyl-L-methionine</name>
        <dbReference type="ChEBI" id="CHEBI:59789"/>
    </ligand>
</feature>
<dbReference type="PROSITE" id="PS51689">
    <property type="entry name" value="SAM_RNA_A_N6_MT"/>
    <property type="match status" value="1"/>
</dbReference>
<evidence type="ECO:0000313" key="11">
    <source>
        <dbReference type="Proteomes" id="UP000178650"/>
    </source>
</evidence>
<gene>
    <name evidence="7" type="primary">rsmA</name>
    <name evidence="7" type="synonym">ksgA</name>
    <name evidence="10" type="ORF">A2358_02535</name>
</gene>
<keyword evidence="4 7" id="KW-0808">Transferase</keyword>
<comment type="subcellular location">
    <subcellularLocation>
        <location evidence="7">Cytoplasm</location>
    </subcellularLocation>
</comment>
<feature type="domain" description="Ribosomal RNA adenine methylase transferase N-terminal" evidence="9">
    <location>
        <begin position="34"/>
        <end position="232"/>
    </location>
</feature>
<keyword evidence="5 7" id="KW-0949">S-adenosyl-L-methionine</keyword>
<dbReference type="Pfam" id="PF00398">
    <property type="entry name" value="RrnaAD"/>
    <property type="match status" value="1"/>
</dbReference>
<dbReference type="GO" id="GO:0005829">
    <property type="term" value="C:cytosol"/>
    <property type="evidence" value="ECO:0007669"/>
    <property type="project" value="TreeGrafter"/>
</dbReference>
<organism evidence="10 11">
    <name type="scientific">Candidatus Staskawiczbacteria bacterium RIFOXYB1_FULL_37_44</name>
    <dbReference type="NCBI Taxonomy" id="1802223"/>
    <lineage>
        <taxon>Bacteria</taxon>
        <taxon>Candidatus Staskawicziibacteriota</taxon>
    </lineage>
</organism>
<evidence type="ECO:0000313" key="10">
    <source>
        <dbReference type="EMBL" id="OGZ78201.1"/>
    </source>
</evidence>
<reference evidence="10 11" key="1">
    <citation type="journal article" date="2016" name="Nat. Commun.">
        <title>Thousands of microbial genomes shed light on interconnected biogeochemical processes in an aquifer system.</title>
        <authorList>
            <person name="Anantharaman K."/>
            <person name="Brown C.T."/>
            <person name="Hug L.A."/>
            <person name="Sharon I."/>
            <person name="Castelle C.J."/>
            <person name="Probst A.J."/>
            <person name="Thomas B.C."/>
            <person name="Singh A."/>
            <person name="Wilkins M.J."/>
            <person name="Karaoz U."/>
            <person name="Brodie E.L."/>
            <person name="Williams K.H."/>
            <person name="Hubbard S.S."/>
            <person name="Banfield J.F."/>
        </authorList>
    </citation>
    <scope>NUCLEOTIDE SEQUENCE [LARGE SCALE GENOMIC DNA]</scope>
</reference>
<dbReference type="InterPro" id="IPR020598">
    <property type="entry name" value="rRNA_Ade_methylase_Trfase_N"/>
</dbReference>
<dbReference type="GO" id="GO:0052908">
    <property type="term" value="F:16S rRNA (adenine(1518)-N(6)/adenine(1519)-N(6))-dimethyltransferase activity"/>
    <property type="evidence" value="ECO:0007669"/>
    <property type="project" value="UniProtKB-EC"/>
</dbReference>
<dbReference type="PANTHER" id="PTHR11727:SF7">
    <property type="entry name" value="DIMETHYLADENOSINE TRANSFERASE-RELATED"/>
    <property type="match status" value="1"/>
</dbReference>
<evidence type="ECO:0000256" key="5">
    <source>
        <dbReference type="ARBA" id="ARBA00022691"/>
    </source>
</evidence>
<accession>A0A1G2IUW3</accession>
<evidence type="ECO:0000256" key="7">
    <source>
        <dbReference type="HAMAP-Rule" id="MF_00607"/>
    </source>
</evidence>
<feature type="binding site" evidence="7 8">
    <location>
        <position position="145"/>
    </location>
    <ligand>
        <name>S-adenosyl-L-methionine</name>
        <dbReference type="ChEBI" id="CHEBI:59789"/>
    </ligand>
</feature>
<evidence type="ECO:0000256" key="8">
    <source>
        <dbReference type="PROSITE-ProRule" id="PRU01026"/>
    </source>
</evidence>
<dbReference type="HAMAP" id="MF_00607">
    <property type="entry name" value="16SrRNA_methyltr_A"/>
    <property type="match status" value="1"/>
</dbReference>
<dbReference type="GO" id="GO:0003723">
    <property type="term" value="F:RNA binding"/>
    <property type="evidence" value="ECO:0007669"/>
    <property type="project" value="UniProtKB-UniRule"/>
</dbReference>
<dbReference type="InterPro" id="IPR020596">
    <property type="entry name" value="rRNA_Ade_Mease_Trfase_CS"/>
</dbReference>
<dbReference type="InterPro" id="IPR001737">
    <property type="entry name" value="KsgA/Erm"/>
</dbReference>
<dbReference type="SUPFAM" id="SSF53335">
    <property type="entry name" value="S-adenosyl-L-methionine-dependent methyltransferases"/>
    <property type="match status" value="1"/>
</dbReference>